<evidence type="ECO:0000256" key="1">
    <source>
        <dbReference type="SAM" id="SignalP"/>
    </source>
</evidence>
<feature type="signal peptide" evidence="1">
    <location>
        <begin position="1"/>
        <end position="23"/>
    </location>
</feature>
<evidence type="ECO:0000313" key="3">
    <source>
        <dbReference type="Proteomes" id="UP000739411"/>
    </source>
</evidence>
<dbReference type="AlphaFoldDB" id="A0A935K9T7"/>
<proteinExistence type="predicted"/>
<dbReference type="PROSITE" id="PS51257">
    <property type="entry name" value="PROKAR_LIPOPROTEIN"/>
    <property type="match status" value="1"/>
</dbReference>
<dbReference type="Proteomes" id="UP000739411">
    <property type="component" value="Unassembled WGS sequence"/>
</dbReference>
<dbReference type="EMBL" id="JADJMS010000013">
    <property type="protein sequence ID" value="MBK7414851.1"/>
    <property type="molecule type" value="Genomic_DNA"/>
</dbReference>
<evidence type="ECO:0000313" key="2">
    <source>
        <dbReference type="EMBL" id="MBK7414851.1"/>
    </source>
</evidence>
<feature type="chain" id="PRO_5037274235" evidence="1">
    <location>
        <begin position="24"/>
        <end position="161"/>
    </location>
</feature>
<name>A0A935K9T7_9RHOO</name>
<keyword evidence="1" id="KW-0732">Signal</keyword>
<sequence length="161" mass="17518">MSLFNRPALVCALAVTALLAACASEPPAPPPKESVNYIDTTSFDRSLSSSLNADLETIEIPVTDRMSPVAIPDRLNKWLSAVDANGGNIQVKQIPDEQGKQRGFPIAVIGLAIEVVRLLRGTSEERLYKPAANYDADIMVRQGPNGERIIDRVLLKRRVAP</sequence>
<gene>
    <name evidence="2" type="ORF">IPJ38_06755</name>
</gene>
<protein>
    <submittedName>
        <fullName evidence="2">Uncharacterized protein</fullName>
    </submittedName>
</protein>
<organism evidence="2 3">
    <name type="scientific">Candidatus Dechloromonas phosphorivorans</name>
    <dbReference type="NCBI Taxonomy" id="2899244"/>
    <lineage>
        <taxon>Bacteria</taxon>
        <taxon>Pseudomonadati</taxon>
        <taxon>Pseudomonadota</taxon>
        <taxon>Betaproteobacteria</taxon>
        <taxon>Rhodocyclales</taxon>
        <taxon>Azonexaceae</taxon>
        <taxon>Dechloromonas</taxon>
    </lineage>
</organism>
<comment type="caution">
    <text evidence="2">The sequence shown here is derived from an EMBL/GenBank/DDBJ whole genome shotgun (WGS) entry which is preliminary data.</text>
</comment>
<accession>A0A935K9T7</accession>
<reference evidence="2 3" key="1">
    <citation type="submission" date="2020-10" db="EMBL/GenBank/DDBJ databases">
        <title>Connecting structure to function with the recovery of over 1000 high-quality activated sludge metagenome-assembled genomes encoding full-length rRNA genes using long-read sequencing.</title>
        <authorList>
            <person name="Singleton C.M."/>
            <person name="Petriglieri F."/>
            <person name="Kristensen J.M."/>
            <person name="Kirkegaard R.H."/>
            <person name="Michaelsen T.Y."/>
            <person name="Andersen M.H."/>
            <person name="Karst S.M."/>
            <person name="Dueholm M.S."/>
            <person name="Nielsen P.H."/>
            <person name="Albertsen M."/>
        </authorList>
    </citation>
    <scope>NUCLEOTIDE SEQUENCE [LARGE SCALE GENOMIC DNA]</scope>
    <source>
        <strain evidence="2">EsbW_18-Q3-R4-48_BATAC.463</strain>
    </source>
</reference>